<protein>
    <submittedName>
        <fullName evidence="1">Uncharacterized protein</fullName>
    </submittedName>
</protein>
<evidence type="ECO:0000313" key="2">
    <source>
        <dbReference type="Proteomes" id="UP001221328"/>
    </source>
</evidence>
<organism evidence="1 2">
    <name type="scientific">Streptomyces gilvifuscus</name>
    <dbReference type="NCBI Taxonomy" id="1550617"/>
    <lineage>
        <taxon>Bacteria</taxon>
        <taxon>Bacillati</taxon>
        <taxon>Actinomycetota</taxon>
        <taxon>Actinomycetes</taxon>
        <taxon>Kitasatosporales</taxon>
        <taxon>Streptomycetaceae</taxon>
        <taxon>Streptomyces</taxon>
    </lineage>
</organism>
<dbReference type="RefSeq" id="WP_272173982.1">
    <property type="nucleotide sequence ID" value="NZ_JAQOSK010000001.1"/>
</dbReference>
<name>A0ABT5FLJ7_9ACTN</name>
<accession>A0ABT5FLJ7</accession>
<evidence type="ECO:0000313" key="1">
    <source>
        <dbReference type="EMBL" id="MDC2953398.1"/>
    </source>
</evidence>
<dbReference type="EMBL" id="JAQOSK010000001">
    <property type="protein sequence ID" value="MDC2953398.1"/>
    <property type="molecule type" value="Genomic_DNA"/>
</dbReference>
<dbReference type="Proteomes" id="UP001221328">
    <property type="component" value="Unassembled WGS sequence"/>
</dbReference>
<comment type="caution">
    <text evidence="1">The sequence shown here is derived from an EMBL/GenBank/DDBJ whole genome shotgun (WGS) entry which is preliminary data.</text>
</comment>
<keyword evidence="2" id="KW-1185">Reference proteome</keyword>
<reference evidence="1 2" key="1">
    <citation type="journal article" date="2015" name="Int. J. Syst. Evol. Microbiol.">
        <title>Streptomyces gilvifuscus sp. nov., an actinomycete that produces antibacterial compounds isolated from soil.</title>
        <authorList>
            <person name="Nguyen T.M."/>
            <person name="Kim J."/>
        </authorList>
    </citation>
    <scope>NUCLEOTIDE SEQUENCE [LARGE SCALE GENOMIC DNA]</scope>
    <source>
        <strain evidence="1 2">T113</strain>
    </source>
</reference>
<proteinExistence type="predicted"/>
<sequence>MDDSLSYESLLRGAGKFALSALEAHGADDEEVFLLHAGVSIERLAKAALVQKSPFLLMEMKGKDDTLLHLTGVRQTAKLRTVGAGQAIGRLRDMAVLPQRDPDLDELIELRNGVAHLLASVNDEFDGLAVFCRVTNQLLDHLDVKRWNYWRSWSTLVDITLNELQEKVERDVARRLEQARRRLNTRFKDLPKEALDSYIATRPQLDYGLQVFSGKVFVPWTCPACGNWAVITTGPPEHVGGGEPGTSVPESFLCFVCQFTLKAQEMQAVQIPGHIPLVDQYGERLMDDGDEILGGLGALDAPYED</sequence>
<gene>
    <name evidence="1" type="ORF">PO587_02890</name>
</gene>